<proteinExistence type="predicted"/>
<protein>
    <recommendedName>
        <fullName evidence="3">SbsA Ig-like domain-containing protein</fullName>
    </recommendedName>
</protein>
<keyword evidence="1 2" id="KW-0732">Signal</keyword>
<dbReference type="InterPro" id="IPR014755">
    <property type="entry name" value="Cu-Rt/internalin_Ig-like"/>
</dbReference>
<feature type="signal peptide" evidence="2">
    <location>
        <begin position="1"/>
        <end position="26"/>
    </location>
</feature>
<dbReference type="InterPro" id="IPR032812">
    <property type="entry name" value="SbsA_Ig"/>
</dbReference>
<sequence length="1197" mass="124835">MRNLKKYLAVIVAIAVMMTAMIPAFAEEATTTIPADAKICADLGVLKGSGDGVTVEYLAGSVDRMQAARLYLRLKGLEAEALATDEDAESFPDADETNADGRKIMAYLKAHPEHGFAGGASGNFGPNDQMEAQPYYKVLLTALGYAQKNEAGVGDFAYADTLTFAASKGLSKVATVTDFTRADFATASVEALKATVKGGTKTLVATLVDAGKIDKAAAIAAGLYVDVPATFEVASVSATNLKEVVVVYNQAVDKASAETASKYRINNSIQVDSASLADDGVTVTVSLKDGNVAGSTKFVNQKEYEIDIKNIKVADGSSTSSFDDIKFTPKDVGVPSVTEVKSLGTKALKVTFSEPMNKVTTSMFKLDGKSYVGSITFDSGDKSATLKPYNSSTTIAPGAHTLTISGAEDFAPLKSEEQVIDFDVVEDKTAPQIVEVTATLEKAVVTFDEDVDPDTVSKNDFYWLSGTVKKYPNSVEVDGAKVTLKYNDGNRLPAYTITMYISGISDYSGNTLSASEVSVTPAVDQSRPEVSDVELADDQKSIKVTYSKDVTGSKRSDYSIKDKDGDTVRIKTINTVDADEYTIDLYEELPSGDNTLTISGVQDKTTLNNTMLPFTTTVTAEDKSAPEITTVTGSVRQIIVSFNEAMDIETITDLKNYTIKMGTTLRSLPSDTEITAISNAKAALIVLPEKISDVTVNVGVAGNVTDIIVFAVEDVDGNTLKAGHYGKEWDIDTTNVTTKAYDDDTAEHALYEKKDVIKVRMSQPIVDAKKEAFTATWAAGGTNPVIDSVDVDNDLIILNFAEGALGTTTDGLRLSITNGSKIETVTEATVSTATNITIKDKVAPEVDLDLDDNQKAPVRQVAGVTTIVIPFTEDITSTSASGIAAIASSLVIINNSDSSDPLEAMDDYQTSIGTGADSNKLIVTITPDVIDEDTDFTVTVKATNLIKDASGNSFAADFGSFETGTALVSGLDKTAPVATLSGTLTEGDTVLTIAFDENLSTATKAITDSAALITLSGAAAPADASGTVAWAGNTATVTLANALKVGALQIGFVADAVSDVFGNAIATTTKLNATVAAADTTPAVGTANITAGTGVTSFTISFNEALASSTLAITDIADLLSSITNDVGGADAAVSVASSAPYASVAWSGTANAPVATITIAATDFVSGQDVEIAFASGAVVDLNNNPTTGSVTVTID</sequence>
<evidence type="ECO:0000313" key="5">
    <source>
        <dbReference type="Proteomes" id="UP000253034"/>
    </source>
</evidence>
<dbReference type="EMBL" id="QPJT01000049">
    <property type="protein sequence ID" value="RCX07804.1"/>
    <property type="molecule type" value="Genomic_DNA"/>
</dbReference>
<name>A0A369AK38_9FIRM</name>
<evidence type="ECO:0000313" key="4">
    <source>
        <dbReference type="EMBL" id="RCX07804.1"/>
    </source>
</evidence>
<feature type="domain" description="SbsA Ig-like" evidence="3">
    <location>
        <begin position="438"/>
        <end position="515"/>
    </location>
</feature>
<dbReference type="Gene3D" id="2.60.40.1220">
    <property type="match status" value="6"/>
</dbReference>
<dbReference type="Pfam" id="PF13205">
    <property type="entry name" value="Big_5"/>
    <property type="match status" value="1"/>
</dbReference>
<keyword evidence="5" id="KW-1185">Reference proteome</keyword>
<dbReference type="RefSeq" id="WP_114300377.1">
    <property type="nucleotide sequence ID" value="NZ_QPJT01000049.1"/>
</dbReference>
<feature type="chain" id="PRO_5016785245" description="SbsA Ig-like domain-containing protein" evidence="2">
    <location>
        <begin position="27"/>
        <end position="1197"/>
    </location>
</feature>
<evidence type="ECO:0000256" key="1">
    <source>
        <dbReference type="ARBA" id="ARBA00022729"/>
    </source>
</evidence>
<dbReference type="AlphaFoldDB" id="A0A369AK38"/>
<organism evidence="4 5">
    <name type="scientific">Anaerobacterium chartisolvens</name>
    <dbReference type="NCBI Taxonomy" id="1297424"/>
    <lineage>
        <taxon>Bacteria</taxon>
        <taxon>Bacillati</taxon>
        <taxon>Bacillota</taxon>
        <taxon>Clostridia</taxon>
        <taxon>Eubacteriales</taxon>
        <taxon>Oscillospiraceae</taxon>
        <taxon>Anaerobacterium</taxon>
    </lineage>
</organism>
<evidence type="ECO:0000256" key="2">
    <source>
        <dbReference type="SAM" id="SignalP"/>
    </source>
</evidence>
<dbReference type="Proteomes" id="UP000253034">
    <property type="component" value="Unassembled WGS sequence"/>
</dbReference>
<evidence type="ECO:0000259" key="3">
    <source>
        <dbReference type="Pfam" id="PF13205"/>
    </source>
</evidence>
<reference evidence="4 5" key="1">
    <citation type="submission" date="2018-07" db="EMBL/GenBank/DDBJ databases">
        <title>Genomic Encyclopedia of Type Strains, Phase IV (KMG-IV): sequencing the most valuable type-strain genomes for metagenomic binning, comparative biology and taxonomic classification.</title>
        <authorList>
            <person name="Goeker M."/>
        </authorList>
    </citation>
    <scope>NUCLEOTIDE SEQUENCE [LARGE SCALE GENOMIC DNA]</scope>
    <source>
        <strain evidence="4 5">DSM 27016</strain>
    </source>
</reference>
<dbReference type="OrthoDB" id="2077894at2"/>
<accession>A0A369AK38</accession>
<gene>
    <name evidence="4" type="ORF">DFR58_1493</name>
</gene>
<comment type="caution">
    <text evidence="4">The sequence shown here is derived from an EMBL/GenBank/DDBJ whole genome shotgun (WGS) entry which is preliminary data.</text>
</comment>